<dbReference type="Proteomes" id="UP000242814">
    <property type="component" value="Unassembled WGS sequence"/>
</dbReference>
<dbReference type="PANTHER" id="PTHR37171">
    <property type="entry name" value="SERINE/THREONINE-PROTEIN KINASE YRZF-RELATED"/>
    <property type="match status" value="1"/>
</dbReference>
<dbReference type="InterPro" id="IPR052396">
    <property type="entry name" value="Meiotic_Drive_Suppr_Kinase"/>
</dbReference>
<dbReference type="InterPro" id="IPR011009">
    <property type="entry name" value="Kinase-like_dom_sf"/>
</dbReference>
<proteinExistence type="predicted"/>
<evidence type="ECO:0000313" key="2">
    <source>
        <dbReference type="EMBL" id="ODH26367.1"/>
    </source>
</evidence>
<dbReference type="VEuPathDB" id="FungiDB:PABG_11133"/>
<gene>
    <name evidence="2" type="ORF">ACO22_04645</name>
</gene>
<dbReference type="AlphaFoldDB" id="A0A1D2JCH0"/>
<comment type="caution">
    <text evidence="2">The sequence shown here is derived from an EMBL/GenBank/DDBJ whole genome shotgun (WGS) entry which is preliminary data.</text>
</comment>
<accession>A0A1D2JCH0</accession>
<evidence type="ECO:0000313" key="3">
    <source>
        <dbReference type="Proteomes" id="UP000242814"/>
    </source>
</evidence>
<dbReference type="VEuPathDB" id="FungiDB:PADG_02928"/>
<dbReference type="SUPFAM" id="SSF56112">
    <property type="entry name" value="Protein kinase-like (PK-like)"/>
    <property type="match status" value="1"/>
</dbReference>
<sequence>MADDEIQRLRQLLEDEKRRRQEAEQAQREAEQAQRALEEQIRPLTLFEYLDACHTYLFGGLAPGKPDHSTKGNADNADGKLCPHRIREWLPFADAQTKIWAPLLNDENEGFIMQRKFDSLHAIMAMGKKTRKNIHSEIDLRYFQRDAITAPVGSVIEVFFENEQLRQLFGLQGQITFENHANTLTNNEEDEGVVARPSKLRKGTGGAATPTHPPTSARPLADEFCIYNKGENVKIPALIGELKPPHKLPLAIIQNGLQEMELAGIVERHHDETEEVRHRRLVAAVITQAFSYMIKAGVEYGYVSTGEAFIFLHFKADEPGTVYYYLSVPEQDVGKETGFTGEAEDDDNRLHMTAVGQVLAFALRAIRTTPHDQKWKDWAASQLNMWVVTEEDLYLPTPEKDEKPPTPYRPLKSAQIFVRNSPVRTRSKAARSTCKPTSLSQKSSGDDSKSDPDSPSQRPRRPADVMVVIPPPPNRVSSYKGPVCKDGTRRYCTQKCLLGLLNGGPLDRACPNAKEHGTEVHKIDHPTFLSLLMAQILQEIVDPWTQPLGCESLHRHGARGALFEVTLFQYGYTLVGKGFPPEFGRYLRHEKALYNQLQPIQGVHIPVCLGTIDVSKRPMFYDGITDIPHFLLLAHAGTEVLKCDVADVQIVSAASEALQAIHALGVLHHDAETRNMFWSVEGQNVLVIDFERAEILRPERAPLGNTSPNQKRKRGVESMGGETKLDVRHKQLDAKFERELKAMNELKAAVTTVFPIWAGTVDCLMSLEISQCSVEWLATALFNAKVKQADQFQHAVLNDVTLIIPNSEATLKGISDEAIANVFGPEIHDAITESPIRRLEECV</sequence>
<reference evidence="2 3" key="1">
    <citation type="submission" date="2016-06" db="EMBL/GenBank/DDBJ databases">
        <authorList>
            <person name="Kjaerup R.B."/>
            <person name="Dalgaard T.S."/>
            <person name="Juul-Madsen H.R."/>
        </authorList>
    </citation>
    <scope>NUCLEOTIDE SEQUENCE [LARGE SCALE GENOMIC DNA]</scope>
    <source>
        <strain evidence="2 3">Pb300</strain>
    </source>
</reference>
<feature type="region of interest" description="Disordered" evidence="1">
    <location>
        <begin position="396"/>
        <end position="472"/>
    </location>
</feature>
<dbReference type="PANTHER" id="PTHR37171:SF1">
    <property type="entry name" value="SERINE_THREONINE-PROTEIN KINASE YRZF-RELATED"/>
    <property type="match status" value="1"/>
</dbReference>
<organism evidence="2 3">
    <name type="scientific">Paracoccidioides brasiliensis</name>
    <dbReference type="NCBI Taxonomy" id="121759"/>
    <lineage>
        <taxon>Eukaryota</taxon>
        <taxon>Fungi</taxon>
        <taxon>Dikarya</taxon>
        <taxon>Ascomycota</taxon>
        <taxon>Pezizomycotina</taxon>
        <taxon>Eurotiomycetes</taxon>
        <taxon>Eurotiomycetidae</taxon>
        <taxon>Onygenales</taxon>
        <taxon>Ajellomycetaceae</taxon>
        <taxon>Paracoccidioides</taxon>
    </lineage>
</organism>
<evidence type="ECO:0000256" key="1">
    <source>
        <dbReference type="SAM" id="MobiDB-lite"/>
    </source>
</evidence>
<feature type="region of interest" description="Disordered" evidence="1">
    <location>
        <begin position="12"/>
        <end position="31"/>
    </location>
</feature>
<name>A0A1D2JCH0_PARBR</name>
<evidence type="ECO:0008006" key="4">
    <source>
        <dbReference type="Google" id="ProtNLM"/>
    </source>
</evidence>
<feature type="region of interest" description="Disordered" evidence="1">
    <location>
        <begin position="701"/>
        <end position="720"/>
    </location>
</feature>
<protein>
    <recommendedName>
        <fullName evidence="4">Protein kinase domain-containing protein</fullName>
    </recommendedName>
</protein>
<dbReference type="EMBL" id="LZYO01000189">
    <property type="protein sequence ID" value="ODH26367.1"/>
    <property type="molecule type" value="Genomic_DNA"/>
</dbReference>